<accession>A0ACC2WV14</accession>
<evidence type="ECO:0000313" key="2">
    <source>
        <dbReference type="Proteomes" id="UP001243375"/>
    </source>
</evidence>
<protein>
    <submittedName>
        <fullName evidence="1">Uncharacterized protein</fullName>
    </submittedName>
</protein>
<name>A0ACC2WV14_9TREE</name>
<feature type="non-terminal residue" evidence="1">
    <location>
        <position position="523"/>
    </location>
</feature>
<keyword evidence="2" id="KW-1185">Reference proteome</keyword>
<sequence>MSPSVLSASPSPSIGNTALAPYYTHPSSAFPTSLIASSTGPMLSGLHPPPRRLKSVFETEALSPLSSVATEHAKSFSTFTNGTGMSADEEEEDHFDDYVQGDLGYDDDGEDGSQFGPDVDGDAGSRNEPENIISRALGVNNNMYNATFGGTIHMAMQAGRRDRQRISPTSSPISSFSRDRDPTEDSGPRRQESPSAAAHHTELHGQYSTNVSPAPPLTSVQLTEADNVAVTTADQILNPASYEGMNTRSYGLTILADGSNGSRAFMNPLTGTAREPHSSGSGAATPTDSVPGYSGAGGFRNPLGAYAHYGRSGTAGIEQRGGSIDPGSLRSSPFHPPSSRILSPRSHLHYHSQKHSRQLAPETGDSHSIVTGRSGPVSPHMHSLHSQSHPVANTSYGRMVESFPPNVNRRTNESDFEMDEHVFPEAGIPVHPTPFNYGDDASIPSPVDTLSSEYGSGELVHPASDPQEHGLTLGIDSRNSLQPDDDADEEPLYVNAKQYHRILTRRAARARLEELNQLIRQRK</sequence>
<evidence type="ECO:0000313" key="1">
    <source>
        <dbReference type="EMBL" id="KAJ9115145.1"/>
    </source>
</evidence>
<organism evidence="1 2">
    <name type="scientific">Naganishia vaughanmartiniae</name>
    <dbReference type="NCBI Taxonomy" id="1424756"/>
    <lineage>
        <taxon>Eukaryota</taxon>
        <taxon>Fungi</taxon>
        <taxon>Dikarya</taxon>
        <taxon>Basidiomycota</taxon>
        <taxon>Agaricomycotina</taxon>
        <taxon>Tremellomycetes</taxon>
        <taxon>Filobasidiales</taxon>
        <taxon>Filobasidiaceae</taxon>
        <taxon>Naganishia</taxon>
    </lineage>
</organism>
<reference evidence="1" key="1">
    <citation type="submission" date="2023-04" db="EMBL/GenBank/DDBJ databases">
        <title>Draft Genome sequencing of Naganishia species isolated from polar environments using Oxford Nanopore Technology.</title>
        <authorList>
            <person name="Leo P."/>
            <person name="Venkateswaran K."/>
        </authorList>
    </citation>
    <scope>NUCLEOTIDE SEQUENCE</scope>
    <source>
        <strain evidence="1">MNA-CCFEE 5425</strain>
    </source>
</reference>
<comment type="caution">
    <text evidence="1">The sequence shown here is derived from an EMBL/GenBank/DDBJ whole genome shotgun (WGS) entry which is preliminary data.</text>
</comment>
<proteinExistence type="predicted"/>
<dbReference type="EMBL" id="JASBWU010000017">
    <property type="protein sequence ID" value="KAJ9115145.1"/>
    <property type="molecule type" value="Genomic_DNA"/>
</dbReference>
<gene>
    <name evidence="1" type="ORF">QFC22_005475</name>
</gene>
<dbReference type="Proteomes" id="UP001243375">
    <property type="component" value="Unassembled WGS sequence"/>
</dbReference>